<keyword evidence="1" id="KW-0812">Transmembrane</keyword>
<accession>A0A427AN30</accession>
<keyword evidence="1" id="KW-0472">Membrane</keyword>
<feature type="transmembrane region" description="Helical" evidence="1">
    <location>
        <begin position="20"/>
        <end position="39"/>
    </location>
</feature>
<dbReference type="Proteomes" id="UP000287651">
    <property type="component" value="Unassembled WGS sequence"/>
</dbReference>
<dbReference type="EMBL" id="AMZH03001885">
    <property type="protein sequence ID" value="RRT77628.1"/>
    <property type="molecule type" value="Genomic_DNA"/>
</dbReference>
<comment type="caution">
    <text evidence="2">The sequence shown here is derived from an EMBL/GenBank/DDBJ whole genome shotgun (WGS) entry which is preliminary data.</text>
</comment>
<evidence type="ECO:0000256" key="1">
    <source>
        <dbReference type="SAM" id="Phobius"/>
    </source>
</evidence>
<gene>
    <name evidence="2" type="ORF">B296_00004522</name>
</gene>
<name>A0A427AN30_ENSVE</name>
<evidence type="ECO:0000313" key="2">
    <source>
        <dbReference type="EMBL" id="RRT77628.1"/>
    </source>
</evidence>
<reference evidence="2 3" key="1">
    <citation type="journal article" date="2014" name="Agronomy (Basel)">
        <title>A Draft Genome Sequence for Ensete ventricosum, the Drought-Tolerant Tree Against Hunger.</title>
        <authorList>
            <person name="Harrison J."/>
            <person name="Moore K.A."/>
            <person name="Paszkiewicz K."/>
            <person name="Jones T."/>
            <person name="Grant M."/>
            <person name="Ambacheew D."/>
            <person name="Muzemil S."/>
            <person name="Studholme D.J."/>
        </authorList>
    </citation>
    <scope>NUCLEOTIDE SEQUENCE [LARGE SCALE GENOMIC DNA]</scope>
</reference>
<protein>
    <submittedName>
        <fullName evidence="2">Uncharacterized protein</fullName>
    </submittedName>
</protein>
<sequence length="66" mass="7512">MGFHSTKLSSSCLPIYFSPFSYVSLFPHLLVCLAPCSLVERSTPLRSDALLPFRCLRSRYDITDRV</sequence>
<evidence type="ECO:0000313" key="3">
    <source>
        <dbReference type="Proteomes" id="UP000287651"/>
    </source>
</evidence>
<dbReference type="AlphaFoldDB" id="A0A427AN30"/>
<organism evidence="2 3">
    <name type="scientific">Ensete ventricosum</name>
    <name type="common">Abyssinian banana</name>
    <name type="synonym">Musa ensete</name>
    <dbReference type="NCBI Taxonomy" id="4639"/>
    <lineage>
        <taxon>Eukaryota</taxon>
        <taxon>Viridiplantae</taxon>
        <taxon>Streptophyta</taxon>
        <taxon>Embryophyta</taxon>
        <taxon>Tracheophyta</taxon>
        <taxon>Spermatophyta</taxon>
        <taxon>Magnoliopsida</taxon>
        <taxon>Liliopsida</taxon>
        <taxon>Zingiberales</taxon>
        <taxon>Musaceae</taxon>
        <taxon>Ensete</taxon>
    </lineage>
</organism>
<proteinExistence type="predicted"/>
<keyword evidence="1" id="KW-1133">Transmembrane helix</keyword>